<organism evidence="5 6">
    <name type="scientific">Salinicoccus cyprini</name>
    <dbReference type="NCBI Taxonomy" id="2493691"/>
    <lineage>
        <taxon>Bacteria</taxon>
        <taxon>Bacillati</taxon>
        <taxon>Bacillota</taxon>
        <taxon>Bacilli</taxon>
        <taxon>Bacillales</taxon>
        <taxon>Staphylococcaceae</taxon>
        <taxon>Salinicoccus</taxon>
    </lineage>
</organism>
<dbReference type="Gene3D" id="2.30.30.170">
    <property type="match status" value="4"/>
</dbReference>
<dbReference type="GO" id="GO:0004040">
    <property type="term" value="F:amidase activity"/>
    <property type="evidence" value="ECO:0007669"/>
    <property type="project" value="InterPro"/>
</dbReference>
<evidence type="ECO:0000256" key="2">
    <source>
        <dbReference type="SAM" id="MobiDB-lite"/>
    </source>
</evidence>
<evidence type="ECO:0000313" key="5">
    <source>
        <dbReference type="EMBL" id="TVT28865.1"/>
    </source>
</evidence>
<feature type="compositionally biased region" description="Polar residues" evidence="2">
    <location>
        <begin position="35"/>
        <end position="49"/>
    </location>
</feature>
<evidence type="ECO:0000313" key="6">
    <source>
        <dbReference type="Proteomes" id="UP000315103"/>
    </source>
</evidence>
<feature type="signal peptide" evidence="3">
    <location>
        <begin position="1"/>
        <end position="26"/>
    </location>
</feature>
<dbReference type="AlphaFoldDB" id="A0A558AX77"/>
<feature type="compositionally biased region" description="Basic and acidic residues" evidence="2">
    <location>
        <begin position="218"/>
        <end position="229"/>
    </location>
</feature>
<reference evidence="5 6" key="1">
    <citation type="submission" date="2019-07" db="EMBL/GenBank/DDBJ databases">
        <title>Salinicoccus cyprini sp. nov., isolated from gastro-intestinal tract of mirror carp, Cyprinus carpio var. specularis, collected from Gobind Sagar Reservoir, Himachal Pradesh, India.</title>
        <authorList>
            <person name="Talwar C."/>
            <person name="Singh A.K."/>
            <person name="Lal R."/>
            <person name="Negi R.K."/>
        </authorList>
    </citation>
    <scope>NUCLEOTIDE SEQUENCE [LARGE SCALE GENOMIC DNA]</scope>
    <source>
        <strain evidence="5 6">CT19</strain>
    </source>
</reference>
<feature type="compositionally biased region" description="Basic and acidic residues" evidence="2">
    <location>
        <begin position="236"/>
        <end position="265"/>
    </location>
</feature>
<comment type="caution">
    <text evidence="5">The sequence shown here is derived from an EMBL/GenBank/DDBJ whole genome shotgun (WGS) entry which is preliminary data.</text>
</comment>
<feature type="compositionally biased region" description="Polar residues" evidence="2">
    <location>
        <begin position="141"/>
        <end position="157"/>
    </location>
</feature>
<keyword evidence="6" id="KW-1185">Reference proteome</keyword>
<feature type="compositionally biased region" description="Acidic residues" evidence="2">
    <location>
        <begin position="63"/>
        <end position="73"/>
    </location>
</feature>
<dbReference type="InterPro" id="IPR002901">
    <property type="entry name" value="MGlyc_endo_b_GlcNAc-like_dom"/>
</dbReference>
<gene>
    <name evidence="5" type="ORF">FO441_00875</name>
</gene>
<protein>
    <recommendedName>
        <fullName evidence="4">Mannosyl-glycoprotein endo-beta-N-acetylglucosamidase-like domain-containing protein</fullName>
    </recommendedName>
</protein>
<evidence type="ECO:0000259" key="4">
    <source>
        <dbReference type="SMART" id="SM00047"/>
    </source>
</evidence>
<evidence type="ECO:0000256" key="3">
    <source>
        <dbReference type="SAM" id="SignalP"/>
    </source>
</evidence>
<dbReference type="Pfam" id="PF01832">
    <property type="entry name" value="Glucosaminidase"/>
    <property type="match status" value="1"/>
</dbReference>
<comment type="similarity">
    <text evidence="1">In the N-terminal section; belongs to the N-acetylmuramoyl-L-alanine amidase 2 family.</text>
</comment>
<feature type="domain" description="Mannosyl-glycoprotein endo-beta-N-acetylglucosamidase-like" evidence="4">
    <location>
        <begin position="723"/>
        <end position="882"/>
    </location>
</feature>
<feature type="compositionally biased region" description="Acidic residues" evidence="2">
    <location>
        <begin position="83"/>
        <end position="98"/>
    </location>
</feature>
<feature type="compositionally biased region" description="Basic and acidic residues" evidence="2">
    <location>
        <begin position="275"/>
        <end position="288"/>
    </location>
</feature>
<dbReference type="InterPro" id="IPR038200">
    <property type="entry name" value="GW_dom_sf"/>
</dbReference>
<dbReference type="RefSeq" id="WP_145284442.1">
    <property type="nucleotide sequence ID" value="NZ_VMSJ01000001.1"/>
</dbReference>
<proteinExistence type="inferred from homology"/>
<dbReference type="Proteomes" id="UP000315103">
    <property type="component" value="Unassembled WGS sequence"/>
</dbReference>
<feature type="chain" id="PRO_5021890214" description="Mannosyl-glycoprotein endo-beta-N-acetylglucosamidase-like domain-containing protein" evidence="3">
    <location>
        <begin position="27"/>
        <end position="886"/>
    </location>
</feature>
<dbReference type="SMART" id="SM00047">
    <property type="entry name" value="LYZ2"/>
    <property type="match status" value="1"/>
</dbReference>
<sequence length="886" mass="99286">MKYKNRLIVPTLVTLSLLGISAQASADETDGQDKIGQQQVSTKEYISNTKESEKISKPVIEESLSDVVEEASVPDEHIKAELESTEETQQEIEADEVAAEPVETSIEETRPESNVSESKPASETEFSKSKPASATDEEESVAQSETEPIEESNTSESVKSDHAVENESVEAPVLKAPGKSSQPENKTGNDQQNSDDTKAPITSKPTEKSLDTDEDRLESEVKSETKDESVSLETPVSKDTKEKNVLKTSNKNDEIESADANKEITENGPDEEETEPSKETQENKKETTEPEATSPESKDEEKLQKRVATQRFSLMSDVSFLRMDTSSTTPDYSVVSYAAKIGSDRNSGLRSPVTSKRTVSADFLEDQTIFIERKADYQGEIFYRVHSSYEGAMQGWMKSNDLRLFNLSEAKKHSENFRVGTPNHYLLTDPWGSKEQQVKRLGAYEDESFKSEKVLTLGAHTYYYGKIGNDHGWIEKRKLHSLDIAPVYKNVSYAAKLKSKDNSGLRSPVTSQKSVSADFLLNQTVFIERQADYAGETFYQVHSSYEGAMQGWMKSIDLNKWDLSEEKVNNASYTLQTRTGGLLEDPWGMKEQYINTLNDYKKGTSFQAQKTVDLGALTFYYGKLGNDYGWIQNTKVQQVEPSTPSPVVNTVKYKESLNEVLDTQMSLRSKPQAWVSGGGWRNATREEVRYNLDPANHQSDTWDYTFLNLNQAQNISSYELNNKLLSGKGTLHNQGSAFLRAANTHGVNEVYLISHALHETGNGQSQLARGVRLDANGNISSNGKLYYNMYGIAAYDHNPILAGARYAQQMGWDTPAKAVIGGAQFISSGYFNRNQTTLYAMRWNPMNPGTYQYATDVNWAYATARNLKNYYDQLGIRGQYYTRYTF</sequence>
<keyword evidence="3" id="KW-0732">Signal</keyword>
<dbReference type="EMBL" id="VMSJ01000001">
    <property type="protein sequence ID" value="TVT28865.1"/>
    <property type="molecule type" value="Genomic_DNA"/>
</dbReference>
<feature type="region of interest" description="Disordered" evidence="2">
    <location>
        <begin position="22"/>
        <end position="305"/>
    </location>
</feature>
<accession>A0A558AX77</accession>
<feature type="compositionally biased region" description="Basic and acidic residues" evidence="2">
    <location>
        <begin position="50"/>
        <end position="60"/>
    </location>
</feature>
<name>A0A558AX77_9STAP</name>
<evidence type="ECO:0000256" key="1">
    <source>
        <dbReference type="ARBA" id="ARBA00006088"/>
    </source>
</evidence>
<feature type="compositionally biased region" description="Polar residues" evidence="2">
    <location>
        <begin position="179"/>
        <end position="194"/>
    </location>
</feature>
<dbReference type="OrthoDB" id="9816557at2"/>